<dbReference type="Proteomes" id="UP001189429">
    <property type="component" value="Unassembled WGS sequence"/>
</dbReference>
<proteinExistence type="predicted"/>
<dbReference type="EMBL" id="CAUYUJ010009069">
    <property type="protein sequence ID" value="CAK0825764.1"/>
    <property type="molecule type" value="Genomic_DNA"/>
</dbReference>
<sequence length="99" mass="11339">VDRQLRRTDLARFFARVPEAEVKEMSSALSSLRKVTKRHEDAEFEDGAAERDYADRQRQLLVLRGLRDLLESTLGTAKRCMQATSTRLDPYERPGLMAA</sequence>
<organism evidence="1 2">
    <name type="scientific">Prorocentrum cordatum</name>
    <dbReference type="NCBI Taxonomy" id="2364126"/>
    <lineage>
        <taxon>Eukaryota</taxon>
        <taxon>Sar</taxon>
        <taxon>Alveolata</taxon>
        <taxon>Dinophyceae</taxon>
        <taxon>Prorocentrales</taxon>
        <taxon>Prorocentraceae</taxon>
        <taxon>Prorocentrum</taxon>
    </lineage>
</organism>
<comment type="caution">
    <text evidence="1">The sequence shown here is derived from an EMBL/GenBank/DDBJ whole genome shotgun (WGS) entry which is preliminary data.</text>
</comment>
<protein>
    <submittedName>
        <fullName evidence="1">Uncharacterized protein</fullName>
    </submittedName>
</protein>
<feature type="non-terminal residue" evidence="1">
    <location>
        <position position="1"/>
    </location>
</feature>
<evidence type="ECO:0000313" key="1">
    <source>
        <dbReference type="EMBL" id="CAK0825764.1"/>
    </source>
</evidence>
<keyword evidence="2" id="KW-1185">Reference proteome</keyword>
<gene>
    <name evidence="1" type="ORF">PCOR1329_LOCUS25808</name>
</gene>
<name>A0ABN9S7W3_9DINO</name>
<reference evidence="1" key="1">
    <citation type="submission" date="2023-10" db="EMBL/GenBank/DDBJ databases">
        <authorList>
            <person name="Chen Y."/>
            <person name="Shah S."/>
            <person name="Dougan E. K."/>
            <person name="Thang M."/>
            <person name="Chan C."/>
        </authorList>
    </citation>
    <scope>NUCLEOTIDE SEQUENCE [LARGE SCALE GENOMIC DNA]</scope>
</reference>
<evidence type="ECO:0000313" key="2">
    <source>
        <dbReference type="Proteomes" id="UP001189429"/>
    </source>
</evidence>
<accession>A0ABN9S7W3</accession>